<dbReference type="OrthoDB" id="1109141at2"/>
<dbReference type="InterPro" id="IPR014718">
    <property type="entry name" value="GH-type_carb-bd"/>
</dbReference>
<evidence type="ECO:0000259" key="7">
    <source>
        <dbReference type="Pfam" id="PF10566"/>
    </source>
</evidence>
<evidence type="ECO:0000256" key="3">
    <source>
        <dbReference type="ARBA" id="ARBA00022801"/>
    </source>
</evidence>
<dbReference type="GO" id="GO:0030246">
    <property type="term" value="F:carbohydrate binding"/>
    <property type="evidence" value="ECO:0007669"/>
    <property type="project" value="InterPro"/>
</dbReference>
<evidence type="ECO:0000256" key="4">
    <source>
        <dbReference type="ARBA" id="ARBA00022837"/>
    </source>
</evidence>
<dbReference type="InterPro" id="IPR029483">
    <property type="entry name" value="GH97_C"/>
</dbReference>
<keyword evidence="3 10" id="KW-0378">Hydrolase</keyword>
<dbReference type="Pfam" id="PF10566">
    <property type="entry name" value="Glyco_hydro_97"/>
    <property type="match status" value="1"/>
</dbReference>
<dbReference type="InterPro" id="IPR017853">
    <property type="entry name" value="GH"/>
</dbReference>
<comment type="subunit">
    <text evidence="2">Monomer.</text>
</comment>
<dbReference type="InterPro" id="IPR052720">
    <property type="entry name" value="Glycosyl_hydrolase_97"/>
</dbReference>
<dbReference type="Gene3D" id="3.20.20.70">
    <property type="entry name" value="Aldolase class I"/>
    <property type="match status" value="1"/>
</dbReference>
<name>A0A399T112_9BACT</name>
<evidence type="ECO:0000256" key="2">
    <source>
        <dbReference type="ARBA" id="ARBA00011245"/>
    </source>
</evidence>
<keyword evidence="5" id="KW-0326">Glycosidase</keyword>
<dbReference type="SUPFAM" id="SSF51445">
    <property type="entry name" value="(Trans)glycosidases"/>
    <property type="match status" value="1"/>
</dbReference>
<protein>
    <submittedName>
        <fullName evidence="10">Glycoside hydrolase family 97 protein</fullName>
    </submittedName>
</protein>
<evidence type="ECO:0000256" key="6">
    <source>
        <dbReference type="SAM" id="SignalP"/>
    </source>
</evidence>
<dbReference type="InterPro" id="IPR029486">
    <property type="entry name" value="GH97_N"/>
</dbReference>
<comment type="cofactor">
    <cofactor evidence="1">
        <name>Ca(2+)</name>
        <dbReference type="ChEBI" id="CHEBI:29108"/>
    </cofactor>
</comment>
<evidence type="ECO:0000259" key="9">
    <source>
        <dbReference type="Pfam" id="PF14509"/>
    </source>
</evidence>
<reference evidence="10 11" key="1">
    <citation type="submission" date="2018-08" db="EMBL/GenBank/DDBJ databases">
        <title>Pallidiluteibacterium maritimus gen. nov., sp. nov., isolated from coastal sediment.</title>
        <authorList>
            <person name="Zhou L.Y."/>
        </authorList>
    </citation>
    <scope>NUCLEOTIDE SEQUENCE [LARGE SCALE GENOMIC DNA]</scope>
    <source>
        <strain evidence="10 11">XSD2</strain>
    </source>
</reference>
<dbReference type="PANTHER" id="PTHR35803:SF2">
    <property type="entry name" value="RETAINING ALPHA-GALACTOSIDASE"/>
    <property type="match status" value="1"/>
</dbReference>
<feature type="signal peptide" evidence="6">
    <location>
        <begin position="1"/>
        <end position="19"/>
    </location>
</feature>
<accession>A0A399T112</accession>
<feature type="chain" id="PRO_5017192726" evidence="6">
    <location>
        <begin position="20"/>
        <end position="649"/>
    </location>
</feature>
<organism evidence="10 11">
    <name type="scientific">Maribellus luteus</name>
    <dbReference type="NCBI Taxonomy" id="2305463"/>
    <lineage>
        <taxon>Bacteria</taxon>
        <taxon>Pseudomonadati</taxon>
        <taxon>Bacteroidota</taxon>
        <taxon>Bacteroidia</taxon>
        <taxon>Marinilabiliales</taxon>
        <taxon>Prolixibacteraceae</taxon>
        <taxon>Maribellus</taxon>
    </lineage>
</organism>
<dbReference type="InterPro" id="IPR013785">
    <property type="entry name" value="Aldolase_TIM"/>
</dbReference>
<dbReference type="GO" id="GO:0016798">
    <property type="term" value="F:hydrolase activity, acting on glycosyl bonds"/>
    <property type="evidence" value="ECO:0007669"/>
    <property type="project" value="UniProtKB-KW"/>
</dbReference>
<feature type="domain" description="Glycosyl-hydrolase 97 C-terminal oligomerisation" evidence="9">
    <location>
        <begin position="551"/>
        <end position="646"/>
    </location>
</feature>
<evidence type="ECO:0000313" key="11">
    <source>
        <dbReference type="Proteomes" id="UP000265926"/>
    </source>
</evidence>
<sequence length="649" mass="73413">MYKLTMILLLMLFVSGVSAKDYAVSSPSGKVAIKVTVNEQVSYAVLLNGKEIVAPSPISMEISDGTVWGTQAKVKKAKTTSVSQELRPAVKVKRTVIKDEYNLLTLTFSGYSLEFRAYDEGAAYRWVSAAKGDYQVMSEQVTFAFPADHNIWFPEEESLMSHQEREYLKEKLSNIGSERFGSTGMLVDCGNGVKTYISESGLMDYPGMWLRGCDENKNALKGKFAGVVLEEKKENDRDVRPVKYADYIARCSGPRVFPWRVMLITENDAALVESTLIYQLAPEQKIENTDWIKPGKVAWDWWNANNIYGVDFESGVNNETYKYFIDFASANGLEYIILDEGWYHLGDVLDVVDEIDIQELVDYGKAKNVEIILWVVWKTLDEKLVEALDQFQKWGVKGIKIDFMQRDDQWMVNFYEKIAMECAKRQLLVDYHGAYKPCGLDRAYPNVVSYEGVKGLENAKWSNLPDPEHDVTLPFIRMVAGPMDYTPGAMINKTKQNFQPVFTEPMSQGTRCHQLGMYVVYESPLQMLADNPSNYYREPGCMEFLSVVPSVWDDTKVLEAKVSDYIAVARRSGDSWYVGAMTDWDPRTLELKLDFLGEGTYTMKVWKDGVNATKHAADFAQETVEVTSGSTVKVNMAPGGGWVAIIEKK</sequence>
<feature type="domain" description="Glycosyl-hydrolase 97 catalytic" evidence="7">
    <location>
        <begin position="301"/>
        <end position="453"/>
    </location>
</feature>
<evidence type="ECO:0000256" key="1">
    <source>
        <dbReference type="ARBA" id="ARBA00001913"/>
    </source>
</evidence>
<gene>
    <name evidence="10" type="ORF">D1614_08245</name>
</gene>
<proteinExistence type="predicted"/>
<evidence type="ECO:0000256" key="5">
    <source>
        <dbReference type="ARBA" id="ARBA00023295"/>
    </source>
</evidence>
<keyword evidence="11" id="KW-1185">Reference proteome</keyword>
<dbReference type="InterPro" id="IPR013780">
    <property type="entry name" value="Glyco_hydro_b"/>
</dbReference>
<keyword evidence="6" id="KW-0732">Signal</keyword>
<evidence type="ECO:0000313" key="10">
    <source>
        <dbReference type="EMBL" id="RIJ49518.1"/>
    </source>
</evidence>
<dbReference type="AlphaFoldDB" id="A0A399T112"/>
<dbReference type="PANTHER" id="PTHR35803">
    <property type="entry name" value="GLUCAN 1,4-ALPHA-GLUCOSIDASE SUSB-RELATED"/>
    <property type="match status" value="1"/>
</dbReference>
<dbReference type="RefSeq" id="WP_119437404.1">
    <property type="nucleotide sequence ID" value="NZ_QWGR01000003.1"/>
</dbReference>
<dbReference type="Gene3D" id="2.60.40.1180">
    <property type="entry name" value="Golgi alpha-mannosidase II"/>
    <property type="match status" value="1"/>
</dbReference>
<dbReference type="Gene3D" id="2.70.98.10">
    <property type="match status" value="1"/>
</dbReference>
<keyword evidence="4" id="KW-0106">Calcium</keyword>
<comment type="caution">
    <text evidence="10">The sequence shown here is derived from an EMBL/GenBank/DDBJ whole genome shotgun (WGS) entry which is preliminary data.</text>
</comment>
<dbReference type="Pfam" id="PF14509">
    <property type="entry name" value="GH97_C"/>
    <property type="match status" value="1"/>
</dbReference>
<dbReference type="Pfam" id="PF14508">
    <property type="entry name" value="GH97_N"/>
    <property type="match status" value="1"/>
</dbReference>
<evidence type="ECO:0000259" key="8">
    <source>
        <dbReference type="Pfam" id="PF14508"/>
    </source>
</evidence>
<feature type="domain" description="Glycosyl-hydrolase 97 N-terminal" evidence="8">
    <location>
        <begin position="24"/>
        <end position="281"/>
    </location>
</feature>
<dbReference type="EMBL" id="QWGR01000003">
    <property type="protein sequence ID" value="RIJ49518.1"/>
    <property type="molecule type" value="Genomic_DNA"/>
</dbReference>
<dbReference type="InterPro" id="IPR019563">
    <property type="entry name" value="GH97_catalytic"/>
</dbReference>
<dbReference type="Proteomes" id="UP000265926">
    <property type="component" value="Unassembled WGS sequence"/>
</dbReference>